<keyword evidence="2" id="KW-0479">Metal-binding</keyword>
<keyword evidence="11" id="KW-1185">Reference proteome</keyword>
<evidence type="ECO:0000256" key="1">
    <source>
        <dbReference type="ARBA" id="ARBA00004123"/>
    </source>
</evidence>
<dbReference type="GO" id="GO:0005634">
    <property type="term" value="C:nucleus"/>
    <property type="evidence" value="ECO:0007669"/>
    <property type="project" value="UniProtKB-SubCell"/>
</dbReference>
<comment type="caution">
    <text evidence="10">The sequence shown here is derived from an EMBL/GenBank/DDBJ whole genome shotgun (WGS) entry which is preliminary data.</text>
</comment>
<evidence type="ECO:0000256" key="8">
    <source>
        <dbReference type="SAM" id="MobiDB-lite"/>
    </source>
</evidence>
<keyword evidence="4" id="KW-0863">Zinc-finger</keyword>
<dbReference type="Proteomes" id="UP000735302">
    <property type="component" value="Unassembled WGS sequence"/>
</dbReference>
<name>A0AAV4AW40_9GAST</name>
<feature type="region of interest" description="Disordered" evidence="8">
    <location>
        <begin position="1"/>
        <end position="22"/>
    </location>
</feature>
<dbReference type="PANTHER" id="PTHR24391">
    <property type="entry name" value="HISTONE H4 TRANSCRIPTION FACTOR-RELATED"/>
    <property type="match status" value="1"/>
</dbReference>
<dbReference type="AlphaFoldDB" id="A0AAV4AW40"/>
<dbReference type="SMART" id="SM00355">
    <property type="entry name" value="ZnF_C2H2"/>
    <property type="match status" value="5"/>
</dbReference>
<dbReference type="GO" id="GO:0045892">
    <property type="term" value="P:negative regulation of DNA-templated transcription"/>
    <property type="evidence" value="ECO:0007669"/>
    <property type="project" value="UniProtKB-ARBA"/>
</dbReference>
<dbReference type="EMBL" id="BLXT01004214">
    <property type="protein sequence ID" value="GFO11055.1"/>
    <property type="molecule type" value="Genomic_DNA"/>
</dbReference>
<dbReference type="GO" id="GO:0000981">
    <property type="term" value="F:DNA-binding transcription factor activity, RNA polymerase II-specific"/>
    <property type="evidence" value="ECO:0007669"/>
    <property type="project" value="TreeGrafter"/>
</dbReference>
<dbReference type="InterPro" id="IPR036236">
    <property type="entry name" value="Znf_C2H2_sf"/>
</dbReference>
<dbReference type="Gene3D" id="3.30.160.60">
    <property type="entry name" value="Classic Zinc Finger"/>
    <property type="match status" value="1"/>
</dbReference>
<dbReference type="InterPro" id="IPR051574">
    <property type="entry name" value="ZnF_E-box_Homeobox"/>
</dbReference>
<reference evidence="10 11" key="1">
    <citation type="journal article" date="2021" name="Elife">
        <title>Chloroplast acquisition without the gene transfer in kleptoplastic sea slugs, Plakobranchus ocellatus.</title>
        <authorList>
            <person name="Maeda T."/>
            <person name="Takahashi S."/>
            <person name="Yoshida T."/>
            <person name="Shimamura S."/>
            <person name="Takaki Y."/>
            <person name="Nagai Y."/>
            <person name="Toyoda A."/>
            <person name="Suzuki Y."/>
            <person name="Arimoto A."/>
            <person name="Ishii H."/>
            <person name="Satoh N."/>
            <person name="Nishiyama T."/>
            <person name="Hasebe M."/>
            <person name="Maruyama T."/>
            <person name="Minagawa J."/>
            <person name="Obokata J."/>
            <person name="Shigenobu S."/>
        </authorList>
    </citation>
    <scope>NUCLEOTIDE SEQUENCE [LARGE SCALE GENOMIC DNA]</scope>
</reference>
<evidence type="ECO:0000256" key="4">
    <source>
        <dbReference type="ARBA" id="ARBA00022771"/>
    </source>
</evidence>
<evidence type="ECO:0000256" key="3">
    <source>
        <dbReference type="ARBA" id="ARBA00022737"/>
    </source>
</evidence>
<keyword evidence="7" id="KW-0539">Nucleus</keyword>
<evidence type="ECO:0000256" key="2">
    <source>
        <dbReference type="ARBA" id="ARBA00022723"/>
    </source>
</evidence>
<dbReference type="GO" id="GO:0008270">
    <property type="term" value="F:zinc ion binding"/>
    <property type="evidence" value="ECO:0007669"/>
    <property type="project" value="UniProtKB-KW"/>
</dbReference>
<evidence type="ECO:0000256" key="5">
    <source>
        <dbReference type="ARBA" id="ARBA00022833"/>
    </source>
</evidence>
<evidence type="ECO:0000259" key="9">
    <source>
        <dbReference type="PROSITE" id="PS00028"/>
    </source>
</evidence>
<keyword evidence="3" id="KW-0677">Repeat</keyword>
<protein>
    <submittedName>
        <fullName evidence="10">Histone h4 transcription factor</fullName>
    </submittedName>
</protein>
<dbReference type="SUPFAM" id="SSF57667">
    <property type="entry name" value="beta-beta-alpha zinc fingers"/>
    <property type="match status" value="1"/>
</dbReference>
<gene>
    <name evidence="10" type="ORF">PoB_003756000</name>
</gene>
<sequence length="378" mass="43953">MLSRDSRSAINNNVREGRGQTRVRGGKCGAEWIFIEDETMQDELETSTKQKKNRKILRRACDTDFLYQCEWSDCVHESTSMNEFNHHISLHRLAYTQHLMQEPDEEFIFYCQWRDCNAQIEGKLEEFTRHVYYHTFHQYLKFLGKHIQTVEGMAPCLLDSASRNLIPELPEKLMCRWQDCYMVYDNPYIFYSHVGHHAEDIPRENRDTEPVVCKWEGCKTVIKSWYKMREHMRSHTQAKIVACPTCGSLFANNTRFIDHLMRQLQSGFFDLINQSFMLVLAQLTPAIQNLGHLAPVPCSTCAMKHLCHVAPAPCNTCAMKHLCHVAKWLAVSGTMVRNFTRKYAGHGSFLRQALTQSVRVFYCCIHTSGVTECPPHFK</sequence>
<dbReference type="InterPro" id="IPR013087">
    <property type="entry name" value="Znf_C2H2_type"/>
</dbReference>
<comment type="subcellular location">
    <subcellularLocation>
        <location evidence="1">Nucleus</location>
    </subcellularLocation>
</comment>
<feature type="domain" description="C2H2-type" evidence="9">
    <location>
        <begin position="213"/>
        <end position="235"/>
    </location>
</feature>
<dbReference type="PANTHER" id="PTHR24391:SF18">
    <property type="entry name" value="EG:115C2.6 PROTEIN"/>
    <property type="match status" value="1"/>
</dbReference>
<dbReference type="GO" id="GO:0000978">
    <property type="term" value="F:RNA polymerase II cis-regulatory region sequence-specific DNA binding"/>
    <property type="evidence" value="ECO:0007669"/>
    <property type="project" value="TreeGrafter"/>
</dbReference>
<keyword evidence="6" id="KW-0238">DNA-binding</keyword>
<accession>A0AAV4AW40</accession>
<proteinExistence type="predicted"/>
<keyword evidence="5" id="KW-0862">Zinc</keyword>
<evidence type="ECO:0000256" key="7">
    <source>
        <dbReference type="ARBA" id="ARBA00023242"/>
    </source>
</evidence>
<evidence type="ECO:0000313" key="10">
    <source>
        <dbReference type="EMBL" id="GFO11055.1"/>
    </source>
</evidence>
<organism evidence="10 11">
    <name type="scientific">Plakobranchus ocellatus</name>
    <dbReference type="NCBI Taxonomy" id="259542"/>
    <lineage>
        <taxon>Eukaryota</taxon>
        <taxon>Metazoa</taxon>
        <taxon>Spiralia</taxon>
        <taxon>Lophotrochozoa</taxon>
        <taxon>Mollusca</taxon>
        <taxon>Gastropoda</taxon>
        <taxon>Heterobranchia</taxon>
        <taxon>Euthyneura</taxon>
        <taxon>Panpulmonata</taxon>
        <taxon>Sacoglossa</taxon>
        <taxon>Placobranchoidea</taxon>
        <taxon>Plakobranchidae</taxon>
        <taxon>Plakobranchus</taxon>
    </lineage>
</organism>
<evidence type="ECO:0000256" key="6">
    <source>
        <dbReference type="ARBA" id="ARBA00023125"/>
    </source>
</evidence>
<evidence type="ECO:0000313" key="11">
    <source>
        <dbReference type="Proteomes" id="UP000735302"/>
    </source>
</evidence>
<dbReference type="PROSITE" id="PS00028">
    <property type="entry name" value="ZINC_FINGER_C2H2_1"/>
    <property type="match status" value="1"/>
</dbReference>